<name>A0A0G4L4A0_VERLO</name>
<evidence type="ECO:0000313" key="1">
    <source>
        <dbReference type="EMBL" id="CRK16832.1"/>
    </source>
</evidence>
<dbReference type="Proteomes" id="UP000045706">
    <property type="component" value="Unassembled WGS sequence"/>
</dbReference>
<dbReference type="AlphaFoldDB" id="A0A0G4L4A0"/>
<accession>A0A0G4L4A0</accession>
<protein>
    <submittedName>
        <fullName evidence="1">Uncharacterized protein</fullName>
    </submittedName>
</protein>
<organism evidence="1 2">
    <name type="scientific">Verticillium longisporum</name>
    <name type="common">Verticillium dahliae var. longisporum</name>
    <dbReference type="NCBI Taxonomy" id="100787"/>
    <lineage>
        <taxon>Eukaryota</taxon>
        <taxon>Fungi</taxon>
        <taxon>Dikarya</taxon>
        <taxon>Ascomycota</taxon>
        <taxon>Pezizomycotina</taxon>
        <taxon>Sordariomycetes</taxon>
        <taxon>Hypocreomycetidae</taxon>
        <taxon>Glomerellales</taxon>
        <taxon>Plectosphaerellaceae</taxon>
        <taxon>Verticillium</taxon>
    </lineage>
</organism>
<proteinExistence type="predicted"/>
<reference evidence="2" key="1">
    <citation type="submission" date="2015-05" db="EMBL/GenBank/DDBJ databases">
        <authorList>
            <person name="Fogelqvist Johan"/>
        </authorList>
    </citation>
    <scope>NUCLEOTIDE SEQUENCE [LARGE SCALE GENOMIC DNA]</scope>
</reference>
<gene>
    <name evidence="1" type="ORF">BN1723_011112</name>
</gene>
<evidence type="ECO:0000313" key="2">
    <source>
        <dbReference type="Proteomes" id="UP000045706"/>
    </source>
</evidence>
<sequence length="186" mass="19642">MLLKAPSTIVVSTCTMWTPMHGRDAAFTALTAQDELGSCRRQRTATSVHVLPSKPRLSLNRGSRQTRWRYDSYVHWGGQPVVAGARGAAEMKGELCHCSSGSNWSGQLMMTSKASDEGFAPQAIPRYEASLTFPLPGSAVPGPGPVGGRAVMVLQLHACHLPGHIARTACIAAQGTGACTLHSGCT</sequence>
<dbReference type="EMBL" id="CVQI01007335">
    <property type="protein sequence ID" value="CRK16832.1"/>
    <property type="molecule type" value="Genomic_DNA"/>
</dbReference>